<feature type="signal peptide" evidence="1">
    <location>
        <begin position="1"/>
        <end position="18"/>
    </location>
</feature>
<dbReference type="PANTHER" id="PTHR36919">
    <property type="entry name" value="BLR1215 PROTEIN"/>
    <property type="match status" value="1"/>
</dbReference>
<dbReference type="OrthoDB" id="9811671at2"/>
<dbReference type="Gene3D" id="2.40.128.520">
    <property type="match status" value="1"/>
</dbReference>
<name>A0A2A2SDE4_9SPHN</name>
<keyword evidence="4" id="KW-1185">Reference proteome</keyword>
<evidence type="ECO:0000259" key="2">
    <source>
        <dbReference type="Pfam" id="PF09917"/>
    </source>
</evidence>
<evidence type="ECO:0000313" key="3">
    <source>
        <dbReference type="EMBL" id="PAX07276.1"/>
    </source>
</evidence>
<dbReference type="PANTHER" id="PTHR36919:SF2">
    <property type="entry name" value="BLL6627 PROTEIN"/>
    <property type="match status" value="1"/>
</dbReference>
<evidence type="ECO:0000313" key="4">
    <source>
        <dbReference type="Proteomes" id="UP000218151"/>
    </source>
</evidence>
<feature type="chain" id="PRO_5012539367" description="DUF2147 domain-containing protein" evidence="1">
    <location>
        <begin position="19"/>
        <end position="139"/>
    </location>
</feature>
<organism evidence="3 4">
    <name type="scientific">Sphingomonas lenta</name>
    <dbReference type="NCBI Taxonomy" id="1141887"/>
    <lineage>
        <taxon>Bacteria</taxon>
        <taxon>Pseudomonadati</taxon>
        <taxon>Pseudomonadota</taxon>
        <taxon>Alphaproteobacteria</taxon>
        <taxon>Sphingomonadales</taxon>
        <taxon>Sphingomonadaceae</taxon>
        <taxon>Sphingomonas</taxon>
    </lineage>
</organism>
<reference evidence="4" key="1">
    <citation type="submission" date="2017-09" db="EMBL/GenBank/DDBJ databases">
        <authorList>
            <person name="Feng G."/>
            <person name="Zhu H."/>
        </authorList>
    </citation>
    <scope>NUCLEOTIDE SEQUENCE [LARGE SCALE GENOMIC DNA]</scope>
    <source>
        <strain evidence="4">1PNM-20</strain>
    </source>
</reference>
<feature type="domain" description="DUF2147" evidence="2">
    <location>
        <begin position="24"/>
        <end position="135"/>
    </location>
</feature>
<dbReference type="EMBL" id="NSLI01000004">
    <property type="protein sequence ID" value="PAX07276.1"/>
    <property type="molecule type" value="Genomic_DNA"/>
</dbReference>
<dbReference type="AlphaFoldDB" id="A0A2A2SDE4"/>
<proteinExistence type="predicted"/>
<protein>
    <recommendedName>
        <fullName evidence="2">DUF2147 domain-containing protein</fullName>
    </recommendedName>
</protein>
<gene>
    <name evidence="3" type="ORF">CKY28_14740</name>
</gene>
<dbReference type="InterPro" id="IPR019223">
    <property type="entry name" value="DUF2147"/>
</dbReference>
<comment type="caution">
    <text evidence="3">The sequence shown here is derived from an EMBL/GenBank/DDBJ whole genome shotgun (WGS) entry which is preliminary data.</text>
</comment>
<keyword evidence="1" id="KW-0732">Signal</keyword>
<dbReference type="Proteomes" id="UP000218151">
    <property type="component" value="Unassembled WGS sequence"/>
</dbReference>
<accession>A0A2A2SDE4</accession>
<sequence>MRFPLLPGMLFLASAAQAAPPIAGRWVTQEGDSIVTIGPCGSGGGDQTCGRITTFLRRPDTPNPTDRNNPDPALRRRPVLGLAVLTGFTDQGKDWRGRIYDPRSGKSYKSILSRNPDGTLKVQGCIAFICRTQTWRPAR</sequence>
<dbReference type="Pfam" id="PF09917">
    <property type="entry name" value="DUF2147"/>
    <property type="match status" value="1"/>
</dbReference>
<evidence type="ECO:0000256" key="1">
    <source>
        <dbReference type="SAM" id="SignalP"/>
    </source>
</evidence>